<dbReference type="Proteomes" id="UP000051373">
    <property type="component" value="Unassembled WGS sequence"/>
</dbReference>
<organism evidence="3 4">
    <name type="scientific">candidate division WOR_3 bacterium SM23_42</name>
    <dbReference type="NCBI Taxonomy" id="1703779"/>
    <lineage>
        <taxon>Bacteria</taxon>
        <taxon>Bacteria division WOR-3</taxon>
    </lineage>
</organism>
<evidence type="ECO:0000259" key="2">
    <source>
        <dbReference type="Pfam" id="PF13717"/>
    </source>
</evidence>
<dbReference type="NCBIfam" id="TIGR02098">
    <property type="entry name" value="MJ0042_CXXC"/>
    <property type="match status" value="1"/>
</dbReference>
<name>A0A0S8FW78_UNCW3</name>
<comment type="caution">
    <text evidence="3">The sequence shown here is derived from an EMBL/GenBank/DDBJ whole genome shotgun (WGS) entry which is preliminary data.</text>
</comment>
<proteinExistence type="predicted"/>
<reference evidence="3 4" key="1">
    <citation type="journal article" date="2015" name="Microbiome">
        <title>Genomic resolution of linkages in carbon, nitrogen, and sulfur cycling among widespread estuary sediment bacteria.</title>
        <authorList>
            <person name="Baker B.J."/>
            <person name="Lazar C.S."/>
            <person name="Teske A.P."/>
            <person name="Dick G.J."/>
        </authorList>
    </citation>
    <scope>NUCLEOTIDE SEQUENCE [LARGE SCALE GENOMIC DNA]</scope>
    <source>
        <strain evidence="3">SM23_42</strain>
    </source>
</reference>
<dbReference type="Pfam" id="PF13717">
    <property type="entry name" value="Zn_ribbon_4"/>
    <property type="match status" value="1"/>
</dbReference>
<evidence type="ECO:0000313" key="3">
    <source>
        <dbReference type="EMBL" id="KPK64362.1"/>
    </source>
</evidence>
<gene>
    <name evidence="3" type="ORF">AMJ83_02795</name>
</gene>
<evidence type="ECO:0000256" key="1">
    <source>
        <dbReference type="SAM" id="MobiDB-lite"/>
    </source>
</evidence>
<dbReference type="AlphaFoldDB" id="A0A0S8FW78"/>
<sequence length="186" mass="21041">MIVECNYCHTTYNIDEKKIPAAGVKVRCRKCSNVIYIKKAAVPPTDEARATTTGPEAKGVAPPPPAVEKPPSLELPKKAEAERKAVEESVERKIHLSEEEMSEEDKKWHARARRLAKALASDLVLYNKARVEQGLRDGTIAQLLGPEIRRSWEYYCQQIPKHIVESTDYFKDQLNKIVGKGKKLFK</sequence>
<protein>
    <recommendedName>
        <fullName evidence="2">Zinc finger/thioredoxin putative domain-containing protein</fullName>
    </recommendedName>
</protein>
<dbReference type="EMBL" id="LJUJ01000003">
    <property type="protein sequence ID" value="KPK64362.1"/>
    <property type="molecule type" value="Genomic_DNA"/>
</dbReference>
<evidence type="ECO:0000313" key="4">
    <source>
        <dbReference type="Proteomes" id="UP000051373"/>
    </source>
</evidence>
<feature type="compositionally biased region" description="Basic and acidic residues" evidence="1">
    <location>
        <begin position="75"/>
        <end position="91"/>
    </location>
</feature>
<feature type="domain" description="Zinc finger/thioredoxin putative" evidence="2">
    <location>
        <begin position="1"/>
        <end position="35"/>
    </location>
</feature>
<accession>A0A0S8FW78</accession>
<dbReference type="InterPro" id="IPR011723">
    <property type="entry name" value="Znf/thioredoxin_put"/>
</dbReference>
<feature type="region of interest" description="Disordered" evidence="1">
    <location>
        <begin position="44"/>
        <end position="91"/>
    </location>
</feature>
<dbReference type="STRING" id="1703779.AMJ83_02795"/>